<dbReference type="Proteomes" id="UP000632273">
    <property type="component" value="Unassembled WGS sequence"/>
</dbReference>
<dbReference type="EMBL" id="BMHT01000002">
    <property type="protein sequence ID" value="GGF03517.1"/>
    <property type="molecule type" value="Genomic_DNA"/>
</dbReference>
<evidence type="ECO:0000259" key="2">
    <source>
        <dbReference type="PROSITE" id="PS51387"/>
    </source>
</evidence>
<dbReference type="InterPro" id="IPR036683">
    <property type="entry name" value="CO_DH_flav_C_dom_sf"/>
</dbReference>
<name>A0ABQ1TU96_9BACT</name>
<dbReference type="InterPro" id="IPR036318">
    <property type="entry name" value="FAD-bd_PCMH-like_sf"/>
</dbReference>
<dbReference type="InterPro" id="IPR016167">
    <property type="entry name" value="FAD-bd_PCMH_sub1"/>
</dbReference>
<sequence length="330" mass="35646">MRAFTYTRAADTSAALGAAIQNPEAKFIGGGTNLVDLMREEVERPNEVIDINRLPLSQIEELPDGGLRLGALARNSHTANHLLVRQRYPVLTQAILSAASPQLRNLATNAGNLLQRTRCYYFYDITAPCNKRQPGSGCAAIGGFNRIHAILGTSEQCIATHPSDMAVALAALDATVQVQSANGQHSIPIEAFHRLPGDTPEQDTNLGHDELITAIDLPATPFATSSLYLKVRDRPSFAFALVSVAAVLKVADSQIKNVRLALGGVAHKPWRAHAAEEILTGAQPTAEIFRRAAEAELQAAIGYEHNAFKIELAKRTIVRALTTLTERHLA</sequence>
<protein>
    <submittedName>
        <fullName evidence="3">Carbon-monoxide dehydrogenase medium subunit</fullName>
    </submittedName>
</protein>
<comment type="caution">
    <text evidence="3">The sequence shown here is derived from an EMBL/GenBank/DDBJ whole genome shotgun (WGS) entry which is preliminary data.</text>
</comment>
<evidence type="ECO:0000256" key="1">
    <source>
        <dbReference type="ARBA" id="ARBA00022827"/>
    </source>
</evidence>
<dbReference type="InterPro" id="IPR016166">
    <property type="entry name" value="FAD-bd_PCMH"/>
</dbReference>
<dbReference type="PROSITE" id="PS51387">
    <property type="entry name" value="FAD_PCMH"/>
    <property type="match status" value="1"/>
</dbReference>
<gene>
    <name evidence="3" type="ORF">GCM10011383_13190</name>
</gene>
<keyword evidence="4" id="KW-1185">Reference proteome</keyword>
<dbReference type="InterPro" id="IPR051312">
    <property type="entry name" value="Diverse_Substr_Oxidored"/>
</dbReference>
<dbReference type="Gene3D" id="3.30.465.10">
    <property type="match status" value="2"/>
</dbReference>
<dbReference type="SMART" id="SM01092">
    <property type="entry name" value="CO_deh_flav_C"/>
    <property type="match status" value="1"/>
</dbReference>
<dbReference type="SUPFAM" id="SSF56176">
    <property type="entry name" value="FAD-binding/transporter-associated domain-like"/>
    <property type="match status" value="1"/>
</dbReference>
<dbReference type="Gene3D" id="3.30.390.50">
    <property type="entry name" value="CO dehydrogenase flavoprotein, C-terminal domain"/>
    <property type="match status" value="1"/>
</dbReference>
<accession>A0ABQ1TU96</accession>
<keyword evidence="1" id="KW-0274">FAD</keyword>
<dbReference type="PANTHER" id="PTHR42659">
    <property type="entry name" value="XANTHINE DEHYDROGENASE SUBUNIT C-RELATED"/>
    <property type="match status" value="1"/>
</dbReference>
<dbReference type="PANTHER" id="PTHR42659:SF1">
    <property type="entry name" value="OXIDOREDUCTASE"/>
    <property type="match status" value="1"/>
</dbReference>
<dbReference type="Pfam" id="PF00941">
    <property type="entry name" value="FAD_binding_5"/>
    <property type="match status" value="1"/>
</dbReference>
<organism evidence="3 4">
    <name type="scientific">Hymenobacter cavernae</name>
    <dbReference type="NCBI Taxonomy" id="2044852"/>
    <lineage>
        <taxon>Bacteria</taxon>
        <taxon>Pseudomonadati</taxon>
        <taxon>Bacteroidota</taxon>
        <taxon>Cytophagia</taxon>
        <taxon>Cytophagales</taxon>
        <taxon>Hymenobacteraceae</taxon>
        <taxon>Hymenobacter</taxon>
    </lineage>
</organism>
<evidence type="ECO:0000313" key="4">
    <source>
        <dbReference type="Proteomes" id="UP000632273"/>
    </source>
</evidence>
<dbReference type="InterPro" id="IPR002346">
    <property type="entry name" value="Mopterin_DH_FAD-bd"/>
</dbReference>
<proteinExistence type="predicted"/>
<dbReference type="Pfam" id="PF03450">
    <property type="entry name" value="CO_deh_flav_C"/>
    <property type="match status" value="1"/>
</dbReference>
<dbReference type="InterPro" id="IPR005107">
    <property type="entry name" value="CO_DH_flav_C"/>
</dbReference>
<dbReference type="RefSeq" id="WP_188812337.1">
    <property type="nucleotide sequence ID" value="NZ_BMHT01000002.1"/>
</dbReference>
<dbReference type="Gene3D" id="3.30.43.10">
    <property type="entry name" value="Uridine Diphospho-n-acetylenolpyruvylglucosamine Reductase, domain 2"/>
    <property type="match status" value="1"/>
</dbReference>
<feature type="domain" description="FAD-binding PCMH-type" evidence="2">
    <location>
        <begin position="1"/>
        <end position="222"/>
    </location>
</feature>
<evidence type="ECO:0000313" key="3">
    <source>
        <dbReference type="EMBL" id="GGF03517.1"/>
    </source>
</evidence>
<dbReference type="SUPFAM" id="SSF55447">
    <property type="entry name" value="CO dehydrogenase flavoprotein C-terminal domain-like"/>
    <property type="match status" value="1"/>
</dbReference>
<dbReference type="InterPro" id="IPR016169">
    <property type="entry name" value="FAD-bd_PCMH_sub2"/>
</dbReference>
<keyword evidence="1" id="KW-0285">Flavoprotein</keyword>
<reference evidence="4" key="1">
    <citation type="journal article" date="2019" name="Int. J. Syst. Evol. Microbiol.">
        <title>The Global Catalogue of Microorganisms (GCM) 10K type strain sequencing project: providing services to taxonomists for standard genome sequencing and annotation.</title>
        <authorList>
            <consortium name="The Broad Institute Genomics Platform"/>
            <consortium name="The Broad Institute Genome Sequencing Center for Infectious Disease"/>
            <person name="Wu L."/>
            <person name="Ma J."/>
        </authorList>
    </citation>
    <scope>NUCLEOTIDE SEQUENCE [LARGE SCALE GENOMIC DNA]</scope>
    <source>
        <strain evidence="4">CGMCC 1.15197</strain>
    </source>
</reference>